<dbReference type="AlphaFoldDB" id="A0AAV8T2U2"/>
<comment type="caution">
    <text evidence="2">The sequence shown here is derived from an EMBL/GenBank/DDBJ whole genome shotgun (WGS) entry which is preliminary data.</text>
</comment>
<dbReference type="PANTHER" id="PTHR46667:SF6">
    <property type="entry name" value="OS01G0185100 PROTEIN"/>
    <property type="match status" value="1"/>
</dbReference>
<evidence type="ECO:0000313" key="2">
    <source>
        <dbReference type="EMBL" id="KAJ8760997.1"/>
    </source>
</evidence>
<accession>A0AAV8T2U2</accession>
<gene>
    <name evidence="2" type="ORF">K2173_022035</name>
</gene>
<evidence type="ECO:0000313" key="3">
    <source>
        <dbReference type="Proteomes" id="UP001159364"/>
    </source>
</evidence>
<dbReference type="Pfam" id="PF07889">
    <property type="entry name" value="DUF1664"/>
    <property type="match status" value="1"/>
</dbReference>
<keyword evidence="3" id="KW-1185">Reference proteome</keyword>
<feature type="domain" description="DUF1664" evidence="1">
    <location>
        <begin position="89"/>
        <end position="212"/>
    </location>
</feature>
<evidence type="ECO:0000259" key="1">
    <source>
        <dbReference type="Pfam" id="PF07889"/>
    </source>
</evidence>
<sequence length="315" mass="34457">MAMQSGIGLSKIVFLAGAGYTATVLANDGKLSDLIGHLQALTRRLEKSGGQSEGDPDPLSEQLKTLQNELQRYRMQPQIILNGASSQIGNCSGLIVPVATLGLLSYGYMWWKGIKFSDLMYVTKRNMATAVANLTKHLEQVSETLSAAKKHLTQRIQMLDDKMDGQKEISKAIQRDVHSASENISQIGSELWELQSLVSGLDGKIGTIGRKQDLANEGVLYLCNFVGGKNIRRSKELESLQEGLKNSGITHSSLTYPEVRTLPGLKELFTDNLPRSVSEPLTGVLPHATSNLEDQPQMLQNDIPNTLLRINSAKS</sequence>
<organism evidence="2 3">
    <name type="scientific">Erythroxylum novogranatense</name>
    <dbReference type="NCBI Taxonomy" id="1862640"/>
    <lineage>
        <taxon>Eukaryota</taxon>
        <taxon>Viridiplantae</taxon>
        <taxon>Streptophyta</taxon>
        <taxon>Embryophyta</taxon>
        <taxon>Tracheophyta</taxon>
        <taxon>Spermatophyta</taxon>
        <taxon>Magnoliopsida</taxon>
        <taxon>eudicotyledons</taxon>
        <taxon>Gunneridae</taxon>
        <taxon>Pentapetalae</taxon>
        <taxon>rosids</taxon>
        <taxon>fabids</taxon>
        <taxon>Malpighiales</taxon>
        <taxon>Erythroxylaceae</taxon>
        <taxon>Erythroxylum</taxon>
    </lineage>
</organism>
<dbReference type="InterPro" id="IPR012458">
    <property type="entry name" value="DUF1664"/>
</dbReference>
<reference evidence="2 3" key="1">
    <citation type="submission" date="2021-09" db="EMBL/GenBank/DDBJ databases">
        <title>Genomic insights and catalytic innovation underlie evolution of tropane alkaloids biosynthesis.</title>
        <authorList>
            <person name="Wang Y.-J."/>
            <person name="Tian T."/>
            <person name="Huang J.-P."/>
            <person name="Huang S.-X."/>
        </authorList>
    </citation>
    <scope>NUCLEOTIDE SEQUENCE [LARGE SCALE GENOMIC DNA]</scope>
    <source>
        <strain evidence="2">KIB-2018</strain>
        <tissue evidence="2">Leaf</tissue>
    </source>
</reference>
<proteinExistence type="predicted"/>
<dbReference type="PANTHER" id="PTHR46667">
    <property type="entry name" value="OS05G0182700 PROTEIN"/>
    <property type="match status" value="1"/>
</dbReference>
<protein>
    <recommendedName>
        <fullName evidence="1">DUF1664 domain-containing protein</fullName>
    </recommendedName>
</protein>
<dbReference type="EMBL" id="JAIWQS010000007">
    <property type="protein sequence ID" value="KAJ8760997.1"/>
    <property type="molecule type" value="Genomic_DNA"/>
</dbReference>
<name>A0AAV8T2U2_9ROSI</name>
<dbReference type="Proteomes" id="UP001159364">
    <property type="component" value="Linkage Group LG07"/>
</dbReference>